<accession>A0AAJ0HFC9</accession>
<dbReference type="Gene3D" id="1.20.1720.10">
    <property type="entry name" value="Multidrug resistance protein D"/>
    <property type="match status" value="1"/>
</dbReference>
<evidence type="ECO:0000256" key="3">
    <source>
        <dbReference type="ARBA" id="ARBA00022692"/>
    </source>
</evidence>
<proteinExistence type="inferred from homology"/>
<evidence type="ECO:0000313" key="8">
    <source>
        <dbReference type="EMBL" id="KAK3349576.1"/>
    </source>
</evidence>
<feature type="transmembrane region" description="Helical" evidence="6">
    <location>
        <begin position="159"/>
        <end position="181"/>
    </location>
</feature>
<sequence length="508" mass="53939">MELQAMDGKLRPSASRRGTAPQYLSGVKLVTVAASITVVVFLMMVDISIISTAVPRITKDFNSLDDIAWYAAIYQLASAAVQPLTGKLYSKFNARWTFITFFATFELGSALCGAAVSSSMLIVGRAVAGIGASGLMNGALTIVTCIVPLHRRPSLTGILMGLSQLGIIFGPLVGGLLTTYASWRWCFYINLPLGALTVAGLLVITIPDTKKPKALSVLSNIHHDLDLVGFALFSPASVMLLLALQYGANGLPWSSPTIIGLFCGSGATYIVWAVWNWHRGDEALIPFSILKKRVVWSCSLTQWCNMTIIFSAAYFLPLYFQLVKEVSPIMSGVYVLPSIGSQLISATISGVLVEKTGYVVPYAVFAGVVAAVSNGLYSTLSPTTSAGRWVGYQILNGAGRGTGMQMQLLAVQTVLSAGDLPVAMGILVFSGQYGTAVMMAISNTLFSEGVQAQGAPQAKGPVSYSVGISHVFYMVAGLGVISVFTSLFMGWADVRTRDKRASVVSVEG</sequence>
<dbReference type="CDD" id="cd17502">
    <property type="entry name" value="MFS_Azr1_MDR_like"/>
    <property type="match status" value="1"/>
</dbReference>
<dbReference type="PANTHER" id="PTHR23501">
    <property type="entry name" value="MAJOR FACILITATOR SUPERFAMILY"/>
    <property type="match status" value="1"/>
</dbReference>
<evidence type="ECO:0000256" key="1">
    <source>
        <dbReference type="ARBA" id="ARBA00004141"/>
    </source>
</evidence>
<feature type="transmembrane region" description="Helical" evidence="6">
    <location>
        <begin position="26"/>
        <end position="47"/>
    </location>
</feature>
<feature type="transmembrane region" description="Helical" evidence="6">
    <location>
        <begin position="294"/>
        <end position="320"/>
    </location>
</feature>
<feature type="transmembrane region" description="Helical" evidence="6">
    <location>
        <begin position="187"/>
        <end position="206"/>
    </location>
</feature>
<feature type="transmembrane region" description="Helical" evidence="6">
    <location>
        <begin position="122"/>
        <end position="147"/>
    </location>
</feature>
<protein>
    <submittedName>
        <fullName evidence="8">Major facilitator superfamily domain-containing protein</fullName>
    </submittedName>
</protein>
<feature type="transmembrane region" description="Helical" evidence="6">
    <location>
        <begin position="360"/>
        <end position="380"/>
    </location>
</feature>
<evidence type="ECO:0000313" key="9">
    <source>
        <dbReference type="Proteomes" id="UP001275084"/>
    </source>
</evidence>
<dbReference type="AlphaFoldDB" id="A0AAJ0HFC9"/>
<dbReference type="SUPFAM" id="SSF103473">
    <property type="entry name" value="MFS general substrate transporter"/>
    <property type="match status" value="1"/>
</dbReference>
<dbReference type="InterPro" id="IPR011701">
    <property type="entry name" value="MFS"/>
</dbReference>
<feature type="domain" description="Major facilitator superfamily (MFS) profile" evidence="7">
    <location>
        <begin position="32"/>
        <end position="494"/>
    </location>
</feature>
<dbReference type="PANTHER" id="PTHR23501:SF193">
    <property type="entry name" value="MULTIDRUG TRANSPORTER, PUTATIVE (AFU_ORTHOLOGUE AFUA_8G00940)-RELATED"/>
    <property type="match status" value="1"/>
</dbReference>
<keyword evidence="9" id="KW-1185">Reference proteome</keyword>
<gene>
    <name evidence="8" type="ORF">B0T25DRAFT_591847</name>
</gene>
<dbReference type="EMBL" id="JAUIQD010000005">
    <property type="protein sequence ID" value="KAK3349576.1"/>
    <property type="molecule type" value="Genomic_DNA"/>
</dbReference>
<feature type="transmembrane region" description="Helical" evidence="6">
    <location>
        <begin position="471"/>
        <end position="492"/>
    </location>
</feature>
<evidence type="ECO:0000256" key="2">
    <source>
        <dbReference type="ARBA" id="ARBA00007520"/>
    </source>
</evidence>
<dbReference type="Pfam" id="PF07690">
    <property type="entry name" value="MFS_1"/>
    <property type="match status" value="1"/>
</dbReference>
<feature type="transmembrane region" description="Helical" evidence="6">
    <location>
        <begin position="67"/>
        <end position="84"/>
    </location>
</feature>
<feature type="transmembrane region" description="Helical" evidence="6">
    <location>
        <begin position="332"/>
        <end position="353"/>
    </location>
</feature>
<name>A0AAJ0HFC9_9PEZI</name>
<reference evidence="8" key="2">
    <citation type="submission" date="2023-06" db="EMBL/GenBank/DDBJ databases">
        <authorList>
            <consortium name="Lawrence Berkeley National Laboratory"/>
            <person name="Haridas S."/>
            <person name="Hensen N."/>
            <person name="Bonometti L."/>
            <person name="Westerberg I."/>
            <person name="Brannstrom I.O."/>
            <person name="Guillou S."/>
            <person name="Cros-Aarteil S."/>
            <person name="Calhoun S."/>
            <person name="Kuo A."/>
            <person name="Mondo S."/>
            <person name="Pangilinan J."/>
            <person name="Riley R."/>
            <person name="Labutti K."/>
            <person name="Andreopoulos B."/>
            <person name="Lipzen A."/>
            <person name="Chen C."/>
            <person name="Yanf M."/>
            <person name="Daum C."/>
            <person name="Ng V."/>
            <person name="Clum A."/>
            <person name="Steindorff A."/>
            <person name="Ohm R."/>
            <person name="Martin F."/>
            <person name="Silar P."/>
            <person name="Natvig D."/>
            <person name="Lalanne C."/>
            <person name="Gautier V."/>
            <person name="Ament-Velasquez S.L."/>
            <person name="Kruys A."/>
            <person name="Hutchinson M.I."/>
            <person name="Powell A.J."/>
            <person name="Barry K."/>
            <person name="Miller A.N."/>
            <person name="Grigoriev I.V."/>
            <person name="Debuchy R."/>
            <person name="Gladieux P."/>
            <person name="Thoren M.H."/>
            <person name="Johannesson H."/>
        </authorList>
    </citation>
    <scope>NUCLEOTIDE SEQUENCE</scope>
    <source>
        <strain evidence="8">CBS 955.72</strain>
    </source>
</reference>
<dbReference type="GO" id="GO:0005886">
    <property type="term" value="C:plasma membrane"/>
    <property type="evidence" value="ECO:0007669"/>
    <property type="project" value="TreeGrafter"/>
</dbReference>
<keyword evidence="3 6" id="KW-0812">Transmembrane</keyword>
<reference evidence="8" key="1">
    <citation type="journal article" date="2023" name="Mol. Phylogenet. Evol.">
        <title>Genome-scale phylogeny and comparative genomics of the fungal order Sordariales.</title>
        <authorList>
            <person name="Hensen N."/>
            <person name="Bonometti L."/>
            <person name="Westerberg I."/>
            <person name="Brannstrom I.O."/>
            <person name="Guillou S."/>
            <person name="Cros-Aarteil S."/>
            <person name="Calhoun S."/>
            <person name="Haridas S."/>
            <person name="Kuo A."/>
            <person name="Mondo S."/>
            <person name="Pangilinan J."/>
            <person name="Riley R."/>
            <person name="LaButti K."/>
            <person name="Andreopoulos B."/>
            <person name="Lipzen A."/>
            <person name="Chen C."/>
            <person name="Yan M."/>
            <person name="Daum C."/>
            <person name="Ng V."/>
            <person name="Clum A."/>
            <person name="Steindorff A."/>
            <person name="Ohm R.A."/>
            <person name="Martin F."/>
            <person name="Silar P."/>
            <person name="Natvig D.O."/>
            <person name="Lalanne C."/>
            <person name="Gautier V."/>
            <person name="Ament-Velasquez S.L."/>
            <person name="Kruys A."/>
            <person name="Hutchinson M.I."/>
            <person name="Powell A.J."/>
            <person name="Barry K."/>
            <person name="Miller A.N."/>
            <person name="Grigoriev I.V."/>
            <person name="Debuchy R."/>
            <person name="Gladieux P."/>
            <person name="Hiltunen Thoren M."/>
            <person name="Johannesson H."/>
        </authorList>
    </citation>
    <scope>NUCLEOTIDE SEQUENCE</scope>
    <source>
        <strain evidence="8">CBS 955.72</strain>
    </source>
</reference>
<comment type="subcellular location">
    <subcellularLocation>
        <location evidence="1">Membrane</location>
        <topology evidence="1">Multi-pass membrane protein</topology>
    </subcellularLocation>
</comment>
<dbReference type="GO" id="GO:0022857">
    <property type="term" value="F:transmembrane transporter activity"/>
    <property type="evidence" value="ECO:0007669"/>
    <property type="project" value="InterPro"/>
</dbReference>
<comment type="similarity">
    <text evidence="2">Belongs to the major facilitator superfamily. TCR/Tet family.</text>
</comment>
<comment type="caution">
    <text evidence="8">The sequence shown here is derived from an EMBL/GenBank/DDBJ whole genome shotgun (WGS) entry which is preliminary data.</text>
</comment>
<dbReference type="Proteomes" id="UP001275084">
    <property type="component" value="Unassembled WGS sequence"/>
</dbReference>
<keyword evidence="4 6" id="KW-1133">Transmembrane helix</keyword>
<evidence type="ECO:0000256" key="5">
    <source>
        <dbReference type="ARBA" id="ARBA00023136"/>
    </source>
</evidence>
<organism evidence="8 9">
    <name type="scientific">Lasiosphaeria hispida</name>
    <dbReference type="NCBI Taxonomy" id="260671"/>
    <lineage>
        <taxon>Eukaryota</taxon>
        <taxon>Fungi</taxon>
        <taxon>Dikarya</taxon>
        <taxon>Ascomycota</taxon>
        <taxon>Pezizomycotina</taxon>
        <taxon>Sordariomycetes</taxon>
        <taxon>Sordariomycetidae</taxon>
        <taxon>Sordariales</taxon>
        <taxon>Lasiosphaeriaceae</taxon>
        <taxon>Lasiosphaeria</taxon>
    </lineage>
</organism>
<feature type="transmembrane region" description="Helical" evidence="6">
    <location>
        <begin position="227"/>
        <end position="247"/>
    </location>
</feature>
<dbReference type="Gene3D" id="1.20.1250.20">
    <property type="entry name" value="MFS general substrate transporter like domains"/>
    <property type="match status" value="1"/>
</dbReference>
<evidence type="ECO:0000256" key="4">
    <source>
        <dbReference type="ARBA" id="ARBA00022989"/>
    </source>
</evidence>
<dbReference type="InterPro" id="IPR036259">
    <property type="entry name" value="MFS_trans_sf"/>
</dbReference>
<keyword evidence="5 6" id="KW-0472">Membrane</keyword>
<dbReference type="PROSITE" id="PS50850">
    <property type="entry name" value="MFS"/>
    <property type="match status" value="1"/>
</dbReference>
<feature type="transmembrane region" description="Helical" evidence="6">
    <location>
        <begin position="253"/>
        <end position="274"/>
    </location>
</feature>
<feature type="transmembrane region" description="Helical" evidence="6">
    <location>
        <begin position="96"/>
        <end position="116"/>
    </location>
</feature>
<evidence type="ECO:0000256" key="6">
    <source>
        <dbReference type="SAM" id="Phobius"/>
    </source>
</evidence>
<evidence type="ECO:0000259" key="7">
    <source>
        <dbReference type="PROSITE" id="PS50850"/>
    </source>
</evidence>
<dbReference type="InterPro" id="IPR020846">
    <property type="entry name" value="MFS_dom"/>
</dbReference>